<feature type="domain" description="DNA-directed DNA polymerase family B multifunctional" evidence="8">
    <location>
        <begin position="703"/>
        <end position="907"/>
    </location>
</feature>
<organism evidence="10 11">
    <name type="scientific">Glomus cerebriforme</name>
    <dbReference type="NCBI Taxonomy" id="658196"/>
    <lineage>
        <taxon>Eukaryota</taxon>
        <taxon>Fungi</taxon>
        <taxon>Fungi incertae sedis</taxon>
        <taxon>Mucoromycota</taxon>
        <taxon>Glomeromycotina</taxon>
        <taxon>Glomeromycetes</taxon>
        <taxon>Glomerales</taxon>
        <taxon>Glomeraceae</taxon>
        <taxon>Glomus</taxon>
    </lineage>
</organism>
<dbReference type="SMART" id="SM00486">
    <property type="entry name" value="POLBc"/>
    <property type="match status" value="1"/>
</dbReference>
<dbReference type="Pfam" id="PF00136">
    <property type="entry name" value="DNA_pol_B"/>
    <property type="match status" value="2"/>
</dbReference>
<dbReference type="PROSITE" id="PS00116">
    <property type="entry name" value="DNA_POLYMERASE_B"/>
    <property type="match status" value="1"/>
</dbReference>
<dbReference type="PANTHER" id="PTHR10322:SF23">
    <property type="entry name" value="DNA POLYMERASE DELTA CATALYTIC SUBUNIT"/>
    <property type="match status" value="1"/>
</dbReference>
<dbReference type="InterPro" id="IPR050240">
    <property type="entry name" value="DNA_pol_type-B"/>
</dbReference>
<dbReference type="InterPro" id="IPR006133">
    <property type="entry name" value="DNA-dir_DNA_pol_B_exonuc"/>
</dbReference>
<dbReference type="AlphaFoldDB" id="A0A397SGL0"/>
<comment type="caution">
    <text evidence="10">The sequence shown here is derived from an EMBL/GenBank/DDBJ whole genome shotgun (WGS) entry which is preliminary data.</text>
</comment>
<dbReference type="STRING" id="658196.A0A397SGL0"/>
<evidence type="ECO:0000256" key="7">
    <source>
        <dbReference type="RuleBase" id="RU000442"/>
    </source>
</evidence>
<dbReference type="InterPro" id="IPR017964">
    <property type="entry name" value="DNA-dir_DNA_pol_B_CS"/>
</dbReference>
<dbReference type="InterPro" id="IPR023211">
    <property type="entry name" value="DNA_pol_palm_dom_sf"/>
</dbReference>
<dbReference type="OrthoDB" id="2385012at2759"/>
<comment type="similarity">
    <text evidence="1 7">Belongs to the DNA polymerase type-B family.</text>
</comment>
<evidence type="ECO:0000313" key="11">
    <source>
        <dbReference type="Proteomes" id="UP000265703"/>
    </source>
</evidence>
<evidence type="ECO:0000256" key="2">
    <source>
        <dbReference type="ARBA" id="ARBA00022679"/>
    </source>
</evidence>
<evidence type="ECO:0000256" key="1">
    <source>
        <dbReference type="ARBA" id="ARBA00005755"/>
    </source>
</evidence>
<feature type="domain" description="DNA-directed DNA polymerase family B exonuclease" evidence="9">
    <location>
        <begin position="196"/>
        <end position="375"/>
    </location>
</feature>
<dbReference type="GO" id="GO:0003887">
    <property type="term" value="F:DNA-directed DNA polymerase activity"/>
    <property type="evidence" value="ECO:0007669"/>
    <property type="project" value="UniProtKB-KW"/>
</dbReference>
<dbReference type="GO" id="GO:0003677">
    <property type="term" value="F:DNA binding"/>
    <property type="evidence" value="ECO:0007669"/>
    <property type="project" value="UniProtKB-KW"/>
</dbReference>
<dbReference type="InterPro" id="IPR036397">
    <property type="entry name" value="RNaseH_sf"/>
</dbReference>
<dbReference type="InterPro" id="IPR012337">
    <property type="entry name" value="RNaseH-like_sf"/>
</dbReference>
<dbReference type="GO" id="GO:0006261">
    <property type="term" value="P:DNA-templated DNA replication"/>
    <property type="evidence" value="ECO:0007669"/>
    <property type="project" value="TreeGrafter"/>
</dbReference>
<keyword evidence="3 7" id="KW-0548">Nucleotidyltransferase</keyword>
<keyword evidence="2 7" id="KW-0808">Transferase</keyword>
<evidence type="ECO:0000256" key="6">
    <source>
        <dbReference type="ARBA" id="ARBA00049244"/>
    </source>
</evidence>
<accession>A0A397SGL0</accession>
<dbReference type="SUPFAM" id="SSF56672">
    <property type="entry name" value="DNA/RNA polymerases"/>
    <property type="match status" value="1"/>
</dbReference>
<dbReference type="Gene3D" id="3.30.342.10">
    <property type="entry name" value="DNA Polymerase, chain B, domain 1"/>
    <property type="match status" value="1"/>
</dbReference>
<dbReference type="InterPro" id="IPR043502">
    <property type="entry name" value="DNA/RNA_pol_sf"/>
</dbReference>
<dbReference type="GO" id="GO:0000166">
    <property type="term" value="F:nucleotide binding"/>
    <property type="evidence" value="ECO:0007669"/>
    <property type="project" value="InterPro"/>
</dbReference>
<dbReference type="Proteomes" id="UP000265703">
    <property type="component" value="Unassembled WGS sequence"/>
</dbReference>
<dbReference type="InterPro" id="IPR006134">
    <property type="entry name" value="DNA-dir_DNA_pol_B_multi_dom"/>
</dbReference>
<feature type="domain" description="DNA-directed DNA polymerase family B multifunctional" evidence="8">
    <location>
        <begin position="558"/>
        <end position="697"/>
    </location>
</feature>
<sequence length="1020" mass="118545">MTEHSELSEFLDAPPLFHPEAEKDKMEGQMIRYSGGDYLNCIPSRDDIVAENDKGLTAILEDALSKQQDIPFMANNIKEFTEFINGKACYVLRLYGPLINGQKAVVSIMGIQVFFDILIPDEESIDVFEVKIRGILSNAIKSFEIEYIKAFSFCGYHTEKNLYLRIYAVNTKQRKIAMKAIQKKKYITASDDQFTYYRKVARECGILLSGWSMISKYVCESGGRKNPLCAYTFRVSIENFRPVEDLASLKNHFPILVLMRDHTLVLTWDIETYSSRGLDEFPEAINKEDSVIMICMTLHWKDDPRPLKQIYLVNVKTAPDLRWITIVCESQTNLLKTFVLCWRAFAPDIQLGFNDSQYDWPFIMEKANKLHLIEWMWKQMSGRTCQETSEDIIQWNYYERLGEVTTSDETLSVKKNTEEDMEEEFRRDSIFIKVSSEDIFKSSFLKIPGCVPIDVHACFKRLYPRLEVKKESSLKFYLKLCGLESKVDMHFNRLWNYYSEAKELSSNITARNMHEVANYCIIDALRCQELVVKRNVINNYREVASIAYVSLFDTHYRANGMKVRNLLGAYATKRNMLFSTIYYKDKEKGKYPGAYVFPPIKGIENKRPVTGLDFASLYPSLIIAYNLSPEKLILSREEADNVREKGNELYEIKFPFNGRILNAWSVHHGNCSEKKGLYPTVLEDLFNKRVDLKSKFVLLRKEKKRLEKLISTIEGKGKIVPNALKSKHDFLCFDYNSLNSKQFALKVYMNTFYGEAGNSNSPFFFLELAGGITSAGQYNIDLVAKFITVKEFGIKYGDTDSLYLTCPDKYYETCDRAFNKDSLSKEAYWTEMVKITMKVMDEFCNKVNAYLRIKNGTSYLKMAYEEVLFPVCFTGKKKYFGIGHEEVVNFKPKSLFTKEIDTVKQDTLRETSLKQWGFDQFIAMATWKPNKDKKCIQRFIGRMKEKYENKIPDPGERFNYVVVKGGLLYDENGKKQPRRVADYMEFLDIAKELNIEIDIGHYLEKTVGLCDRFINDDKRY</sequence>
<proteinExistence type="inferred from homology"/>
<dbReference type="Gene3D" id="3.30.420.10">
    <property type="entry name" value="Ribonuclease H-like superfamily/Ribonuclease H"/>
    <property type="match status" value="1"/>
</dbReference>
<keyword evidence="5 7" id="KW-0238">DNA-binding</keyword>
<keyword evidence="11" id="KW-1185">Reference proteome</keyword>
<dbReference type="PANTHER" id="PTHR10322">
    <property type="entry name" value="DNA POLYMERASE CATALYTIC SUBUNIT"/>
    <property type="match status" value="1"/>
</dbReference>
<keyword evidence="4 7" id="KW-0239">DNA-directed DNA polymerase</keyword>
<gene>
    <name evidence="10" type="ORF">C1645_836191</name>
</gene>
<reference evidence="10 11" key="1">
    <citation type="submission" date="2018-06" db="EMBL/GenBank/DDBJ databases">
        <title>Comparative genomics reveals the genomic features of Rhizophagus irregularis, R. cerebriforme, R. diaphanum and Gigaspora rosea, and their symbiotic lifestyle signature.</title>
        <authorList>
            <person name="Morin E."/>
            <person name="San Clemente H."/>
            <person name="Chen E.C.H."/>
            <person name="De La Providencia I."/>
            <person name="Hainaut M."/>
            <person name="Kuo A."/>
            <person name="Kohler A."/>
            <person name="Murat C."/>
            <person name="Tang N."/>
            <person name="Roy S."/>
            <person name="Loubradou J."/>
            <person name="Henrissat B."/>
            <person name="Grigoriev I.V."/>
            <person name="Corradi N."/>
            <person name="Roux C."/>
            <person name="Martin F.M."/>
        </authorList>
    </citation>
    <scope>NUCLEOTIDE SEQUENCE [LARGE SCALE GENOMIC DNA]</scope>
    <source>
        <strain evidence="10 11">DAOM 227022</strain>
    </source>
</reference>
<evidence type="ECO:0000256" key="3">
    <source>
        <dbReference type="ARBA" id="ARBA00022695"/>
    </source>
</evidence>
<dbReference type="Gene3D" id="3.90.1600.10">
    <property type="entry name" value="Palm domain of DNA polymerase"/>
    <property type="match status" value="1"/>
</dbReference>
<evidence type="ECO:0000259" key="9">
    <source>
        <dbReference type="Pfam" id="PF03104"/>
    </source>
</evidence>
<dbReference type="SUPFAM" id="SSF53098">
    <property type="entry name" value="Ribonuclease H-like"/>
    <property type="match status" value="1"/>
</dbReference>
<evidence type="ECO:0000259" key="8">
    <source>
        <dbReference type="Pfam" id="PF00136"/>
    </source>
</evidence>
<dbReference type="Pfam" id="PF03104">
    <property type="entry name" value="DNA_pol_B_exo1"/>
    <property type="match status" value="1"/>
</dbReference>
<name>A0A397SGL0_9GLOM</name>
<dbReference type="EC" id="2.7.7.7" evidence="7"/>
<evidence type="ECO:0000256" key="5">
    <source>
        <dbReference type="ARBA" id="ARBA00023125"/>
    </source>
</evidence>
<protein>
    <recommendedName>
        <fullName evidence="7">DNA polymerase</fullName>
        <ecNumber evidence="7">2.7.7.7</ecNumber>
    </recommendedName>
</protein>
<comment type="catalytic activity">
    <reaction evidence="6 7">
        <text>DNA(n) + a 2'-deoxyribonucleoside 5'-triphosphate = DNA(n+1) + diphosphate</text>
        <dbReference type="Rhea" id="RHEA:22508"/>
        <dbReference type="Rhea" id="RHEA-COMP:17339"/>
        <dbReference type="Rhea" id="RHEA-COMP:17340"/>
        <dbReference type="ChEBI" id="CHEBI:33019"/>
        <dbReference type="ChEBI" id="CHEBI:61560"/>
        <dbReference type="ChEBI" id="CHEBI:173112"/>
        <dbReference type="EC" id="2.7.7.7"/>
    </reaction>
</comment>
<evidence type="ECO:0000256" key="4">
    <source>
        <dbReference type="ARBA" id="ARBA00022932"/>
    </source>
</evidence>
<evidence type="ECO:0000313" key="10">
    <source>
        <dbReference type="EMBL" id="RIA81911.1"/>
    </source>
</evidence>
<dbReference type="PRINTS" id="PR00106">
    <property type="entry name" value="DNAPOLB"/>
</dbReference>
<dbReference type="InterPro" id="IPR006172">
    <property type="entry name" value="DNA-dir_DNA_pol_B"/>
</dbReference>
<keyword evidence="7" id="KW-0235">DNA replication</keyword>
<dbReference type="EMBL" id="QKYT01000728">
    <property type="protein sequence ID" value="RIA81911.1"/>
    <property type="molecule type" value="Genomic_DNA"/>
</dbReference>